<dbReference type="PANTHER" id="PTHR12227:SF0">
    <property type="entry name" value="GLYCERATE KINASE"/>
    <property type="match status" value="1"/>
</dbReference>
<dbReference type="Gene3D" id="3.40.50.10180">
    <property type="entry name" value="Glycerate kinase, MOFRL-like N-terminal domain"/>
    <property type="match status" value="1"/>
</dbReference>
<dbReference type="AlphaFoldDB" id="A0AAE3FP60"/>
<evidence type="ECO:0000313" key="4">
    <source>
        <dbReference type="Proteomes" id="UP001202674"/>
    </source>
</evidence>
<dbReference type="Pfam" id="PF05161">
    <property type="entry name" value="MOFRL"/>
    <property type="match status" value="1"/>
</dbReference>
<feature type="domain" description="MOFRL" evidence="1">
    <location>
        <begin position="342"/>
        <end position="441"/>
    </location>
</feature>
<dbReference type="InterPro" id="IPR038614">
    <property type="entry name" value="GK_N_sf"/>
</dbReference>
<dbReference type="PANTHER" id="PTHR12227">
    <property type="entry name" value="GLYCERATE KINASE"/>
    <property type="match status" value="1"/>
</dbReference>
<gene>
    <name evidence="3" type="ORF">AArcSt11_01515</name>
</gene>
<dbReference type="GO" id="GO:0008887">
    <property type="term" value="F:glycerate kinase activity"/>
    <property type="evidence" value="ECO:0007669"/>
    <property type="project" value="InterPro"/>
</dbReference>
<dbReference type="InterPro" id="IPR037035">
    <property type="entry name" value="GK-like_C_sf"/>
</dbReference>
<keyword evidence="3" id="KW-0808">Transferase</keyword>
<evidence type="ECO:0000259" key="2">
    <source>
        <dbReference type="Pfam" id="PF13660"/>
    </source>
</evidence>
<dbReference type="SUPFAM" id="SSF82544">
    <property type="entry name" value="GckA/TtuD-like"/>
    <property type="match status" value="1"/>
</dbReference>
<evidence type="ECO:0000259" key="1">
    <source>
        <dbReference type="Pfam" id="PF05161"/>
    </source>
</evidence>
<accession>A0AAE3FP60</accession>
<protein>
    <submittedName>
        <fullName evidence="3">Glycerate kinase</fullName>
    </submittedName>
</protein>
<reference evidence="3 4" key="1">
    <citation type="journal article" date="2022" name="Syst. Appl. Microbiol.">
        <title>Natronocalculus amylovorans gen. nov., sp. nov., and Natranaeroarchaeum aerophilus sp. nov., dominant culturable amylolytic natronoarchaea from hypersaline soda lakes in southwestern Siberia.</title>
        <authorList>
            <person name="Sorokin D.Y."/>
            <person name="Elcheninov A.G."/>
            <person name="Khizhniak T.V."/>
            <person name="Koenen M."/>
            <person name="Bale N.J."/>
            <person name="Damste J.S.S."/>
            <person name="Kublanov I.V."/>
        </authorList>
    </citation>
    <scope>NUCLEOTIDE SEQUENCE [LARGE SCALE GENOMIC DNA]</scope>
    <source>
        <strain evidence="3 4">AArc-St1-1</strain>
    </source>
</reference>
<keyword evidence="4" id="KW-1185">Reference proteome</keyword>
<keyword evidence="3" id="KW-0418">Kinase</keyword>
<sequence>MSFTFADEDRLARTQAHELALSCLIAGIEAANPRRAVDRIVDLDGSDLLVRPDDDSTYRYDLDVYDRILVVGGGNAAAHLASGLEGILDTRIDDGVVVTDDPVAIEHVDIEPGDHPVPSERGVESTRSLLDAADRAGEGDLVLAAFTGGGSALLPAPAGDLALDDLRATAEALLASGATIDEINAVRKHCSAIKGGRLARRAAPATVVGLVVSDVIGDDRSVIASGPLAPDPTTYADALAVLDRYDVDVPAAVREHLQCGDDGDFAETPTDGDPVFERVETHIIASATDALDAARGVAADRGYDTAILSSRVRGEAREAARTHVAIAEECRATGNPLTPPAVVLSGGETTVTLTDDHGSGGPNQEFALSAACELDAADIVVASVDTDGIDGNTDAAGALVDAETIDPAAGRAALDRNDAYSVLDEAGALLRSGPSGTNVNDLRVIVVEERS</sequence>
<dbReference type="InterPro" id="IPR007835">
    <property type="entry name" value="MOFRL"/>
</dbReference>
<dbReference type="Gene3D" id="3.40.1480.10">
    <property type="entry name" value="MOFRL domain"/>
    <property type="match status" value="1"/>
</dbReference>
<organism evidence="3 4">
    <name type="scientific">Natranaeroarchaeum aerophilus</name>
    <dbReference type="NCBI Taxonomy" id="2917711"/>
    <lineage>
        <taxon>Archaea</taxon>
        <taxon>Methanobacteriati</taxon>
        <taxon>Methanobacteriota</taxon>
        <taxon>Stenosarchaea group</taxon>
        <taxon>Halobacteria</taxon>
        <taxon>Halobacteriales</taxon>
        <taxon>Natronoarchaeaceae</taxon>
        <taxon>Natranaeroarchaeum</taxon>
    </lineage>
</organism>
<dbReference type="InterPro" id="IPR039760">
    <property type="entry name" value="MOFRL_protein"/>
</dbReference>
<proteinExistence type="predicted"/>
<dbReference type="GO" id="GO:0005737">
    <property type="term" value="C:cytoplasm"/>
    <property type="evidence" value="ECO:0007669"/>
    <property type="project" value="TreeGrafter"/>
</dbReference>
<evidence type="ECO:0000313" key="3">
    <source>
        <dbReference type="EMBL" id="MCL9812328.1"/>
    </source>
</evidence>
<dbReference type="InterPro" id="IPR025286">
    <property type="entry name" value="MOFRL_assoc_dom"/>
</dbReference>
<dbReference type="Pfam" id="PF13660">
    <property type="entry name" value="DUF4147"/>
    <property type="match status" value="1"/>
</dbReference>
<dbReference type="RefSeq" id="WP_250593915.1">
    <property type="nucleotide sequence ID" value="NZ_JAKRVY010000001.1"/>
</dbReference>
<comment type="caution">
    <text evidence="3">The sequence shown here is derived from an EMBL/GenBank/DDBJ whole genome shotgun (WGS) entry which is preliminary data.</text>
</comment>
<dbReference type="EMBL" id="JAKRVY010000001">
    <property type="protein sequence ID" value="MCL9812328.1"/>
    <property type="molecule type" value="Genomic_DNA"/>
</dbReference>
<feature type="domain" description="MOFRL-associated" evidence="2">
    <location>
        <begin position="21"/>
        <end position="258"/>
    </location>
</feature>
<name>A0AAE3FP60_9EURY</name>
<dbReference type="Proteomes" id="UP001202674">
    <property type="component" value="Unassembled WGS sequence"/>
</dbReference>